<comment type="caution">
    <text evidence="1">The sequence shown here is derived from an EMBL/GenBank/DDBJ whole genome shotgun (WGS) entry which is preliminary data.</text>
</comment>
<proteinExistence type="predicted"/>
<organism evidence="1 2">
    <name type="scientific">Mesorhizobium australicum</name>
    <dbReference type="NCBI Taxonomy" id="536018"/>
    <lineage>
        <taxon>Bacteria</taxon>
        <taxon>Pseudomonadati</taxon>
        <taxon>Pseudomonadota</taxon>
        <taxon>Alphaproteobacteria</taxon>
        <taxon>Hyphomicrobiales</taxon>
        <taxon>Phyllobacteriaceae</taxon>
        <taxon>Mesorhizobium</taxon>
    </lineage>
</organism>
<gene>
    <name evidence="1" type="ORF">NKI81_08310</name>
</gene>
<protein>
    <submittedName>
        <fullName evidence="1">Eco29kI family restriction endonuclease</fullName>
        <ecNumber evidence="1">3.1.21.-</ecNumber>
    </submittedName>
</protein>
<keyword evidence="1" id="KW-0540">Nuclease</keyword>
<keyword evidence="1" id="KW-0255">Endonuclease</keyword>
<evidence type="ECO:0000313" key="2">
    <source>
        <dbReference type="Proteomes" id="UP001480082"/>
    </source>
</evidence>
<keyword evidence="2" id="KW-1185">Reference proteome</keyword>
<dbReference type="Proteomes" id="UP001480082">
    <property type="component" value="Unassembled WGS sequence"/>
</dbReference>
<dbReference type="EMBL" id="JAMYRI010000004">
    <property type="protein sequence ID" value="MER9283964.1"/>
    <property type="molecule type" value="Genomic_DNA"/>
</dbReference>
<evidence type="ECO:0000313" key="1">
    <source>
        <dbReference type="EMBL" id="MER9283964.1"/>
    </source>
</evidence>
<keyword evidence="1" id="KW-0378">Hydrolase</keyword>
<dbReference type="EC" id="3.1.21.-" evidence="1"/>
<accession>A0ACC6SW85</accession>
<name>A0ACC6SW85_9HYPH</name>
<reference evidence="1 2" key="1">
    <citation type="journal article" date="2024" name="Proc. Natl. Acad. Sci. U.S.A.">
        <title>The evolutionary genomics of adaptation to stress in wild rhizobium bacteria.</title>
        <authorList>
            <person name="Kehlet-Delgado H."/>
            <person name="Montoya A.P."/>
            <person name="Jensen K.T."/>
            <person name="Wendlandt C.E."/>
            <person name="Dexheimer C."/>
            <person name="Roberts M."/>
            <person name="Torres Martinez L."/>
            <person name="Friesen M.L."/>
            <person name="Griffitts J.S."/>
            <person name="Porter S.S."/>
        </authorList>
    </citation>
    <scope>NUCLEOTIDE SEQUENCE [LARGE SCALE GENOMIC DNA]</scope>
    <source>
        <strain evidence="1 2">M0468</strain>
    </source>
</reference>
<sequence length="229" mass="25300">MTEDVYNPLDKLNLARSIEFELLTREPGPLSSVDHIPGAGVYVIYYSGSLPIYAPIAEGNKGGTFSRPIYVGKAIPKGGRKGGLRKDPSPTGNALASRLRQHAASIDEAINLNLADFSLRHLVVDDIWIPLGENMLIETFQPTWNRAIDGFGNKDPGRRRANQYKSPWDVLHPGRRFADKLGDGGMTTEFLEQRVADYLAGRPLARLPKVIADQQDEETKETEESADEA</sequence>